<accession>A0A7W8AS71</accession>
<protein>
    <submittedName>
        <fullName evidence="2">Uncharacterized protein</fullName>
    </submittedName>
</protein>
<keyword evidence="1" id="KW-0472">Membrane</keyword>
<evidence type="ECO:0000313" key="2">
    <source>
        <dbReference type="EMBL" id="MBB5103041.1"/>
    </source>
</evidence>
<keyword evidence="1" id="KW-1133">Transmembrane helix</keyword>
<dbReference type="AlphaFoldDB" id="A0A7W8AS71"/>
<dbReference type="EMBL" id="JACHJD010000003">
    <property type="protein sequence ID" value="MBB5103041.1"/>
    <property type="molecule type" value="Genomic_DNA"/>
</dbReference>
<gene>
    <name evidence="2" type="ORF">FHS40_002094</name>
</gene>
<reference evidence="2 3" key="1">
    <citation type="submission" date="2020-08" db="EMBL/GenBank/DDBJ databases">
        <title>Genomic Encyclopedia of Type Strains, Phase III (KMG-III): the genomes of soil and plant-associated and newly described type strains.</title>
        <authorList>
            <person name="Whitman W."/>
        </authorList>
    </citation>
    <scope>NUCLEOTIDE SEQUENCE [LARGE SCALE GENOMIC DNA]</scope>
    <source>
        <strain evidence="2 3">CECT 3146</strain>
    </source>
</reference>
<organism evidence="2 3">
    <name type="scientific">Streptomyces spectabilis</name>
    <dbReference type="NCBI Taxonomy" id="68270"/>
    <lineage>
        <taxon>Bacteria</taxon>
        <taxon>Bacillati</taxon>
        <taxon>Actinomycetota</taxon>
        <taxon>Actinomycetes</taxon>
        <taxon>Kitasatosporales</taxon>
        <taxon>Streptomycetaceae</taxon>
        <taxon>Streptomyces</taxon>
    </lineage>
</organism>
<sequence>MVTESRSSEPGCCGVTAVIAGVCCLAGALGLLALAYVLSL</sequence>
<keyword evidence="3" id="KW-1185">Reference proteome</keyword>
<feature type="transmembrane region" description="Helical" evidence="1">
    <location>
        <begin position="12"/>
        <end position="38"/>
    </location>
</feature>
<evidence type="ECO:0000313" key="3">
    <source>
        <dbReference type="Proteomes" id="UP000549009"/>
    </source>
</evidence>
<proteinExistence type="predicted"/>
<dbReference type="Proteomes" id="UP000549009">
    <property type="component" value="Unassembled WGS sequence"/>
</dbReference>
<evidence type="ECO:0000256" key="1">
    <source>
        <dbReference type="SAM" id="Phobius"/>
    </source>
</evidence>
<comment type="caution">
    <text evidence="2">The sequence shown here is derived from an EMBL/GenBank/DDBJ whole genome shotgun (WGS) entry which is preliminary data.</text>
</comment>
<keyword evidence="1" id="KW-0812">Transmembrane</keyword>
<name>A0A7W8AS71_STRST</name>